<reference evidence="2" key="2">
    <citation type="journal article" date="2023" name="Proc. Natl. Acad. Sci. U.S.A.">
        <title>A global phylogenomic analysis of the shiitake genus Lentinula.</title>
        <authorList>
            <person name="Sierra-Patev S."/>
            <person name="Min B."/>
            <person name="Naranjo-Ortiz M."/>
            <person name="Looney B."/>
            <person name="Konkel Z."/>
            <person name="Slot J.C."/>
            <person name="Sakamoto Y."/>
            <person name="Steenwyk J.L."/>
            <person name="Rokas A."/>
            <person name="Carro J."/>
            <person name="Camarero S."/>
            <person name="Ferreira P."/>
            <person name="Molpeceres G."/>
            <person name="Ruiz-Duenas F.J."/>
            <person name="Serrano A."/>
            <person name="Henrissat B."/>
            <person name="Drula E."/>
            <person name="Hughes K.W."/>
            <person name="Mata J.L."/>
            <person name="Ishikawa N.K."/>
            <person name="Vargas-Isla R."/>
            <person name="Ushijima S."/>
            <person name="Smith C.A."/>
            <person name="Donoghue J."/>
            <person name="Ahrendt S."/>
            <person name="Andreopoulos W."/>
            <person name="He G."/>
            <person name="LaButti K."/>
            <person name="Lipzen A."/>
            <person name="Ng V."/>
            <person name="Riley R."/>
            <person name="Sandor L."/>
            <person name="Barry K."/>
            <person name="Martinez A.T."/>
            <person name="Xiao Y."/>
            <person name="Gibbons J.G."/>
            <person name="Terashima K."/>
            <person name="Grigoriev I.V."/>
            <person name="Hibbett D."/>
        </authorList>
    </citation>
    <scope>NUCLEOTIDE SEQUENCE</scope>
    <source>
        <strain evidence="2">Sp2 HRB7682 ss15</strain>
    </source>
</reference>
<name>A0A9W9E018_9AGAR</name>
<protein>
    <submittedName>
        <fullName evidence="2">Uncharacterized protein</fullName>
    </submittedName>
</protein>
<evidence type="ECO:0000313" key="2">
    <source>
        <dbReference type="EMBL" id="KAJ4493520.1"/>
    </source>
</evidence>
<dbReference type="Proteomes" id="UP001150238">
    <property type="component" value="Unassembled WGS sequence"/>
</dbReference>
<feature type="compositionally biased region" description="Basic and acidic residues" evidence="1">
    <location>
        <begin position="37"/>
        <end position="55"/>
    </location>
</feature>
<feature type="compositionally biased region" description="Pro residues" evidence="1">
    <location>
        <begin position="190"/>
        <end position="201"/>
    </location>
</feature>
<evidence type="ECO:0000256" key="1">
    <source>
        <dbReference type="SAM" id="MobiDB-lite"/>
    </source>
</evidence>
<organism evidence="2 3">
    <name type="scientific">Lentinula lateritia</name>
    <dbReference type="NCBI Taxonomy" id="40482"/>
    <lineage>
        <taxon>Eukaryota</taxon>
        <taxon>Fungi</taxon>
        <taxon>Dikarya</taxon>
        <taxon>Basidiomycota</taxon>
        <taxon>Agaricomycotina</taxon>
        <taxon>Agaricomycetes</taxon>
        <taxon>Agaricomycetidae</taxon>
        <taxon>Agaricales</taxon>
        <taxon>Marasmiineae</taxon>
        <taxon>Omphalotaceae</taxon>
        <taxon>Lentinula</taxon>
    </lineage>
</organism>
<accession>A0A9W9E018</accession>
<sequence length="248" mass="26631">MLTPEPHLEVPLPPINGGGASCKGQGHIEMDDGTMEPEGKNHNEESFPGRSLPHMEQENNGEIVVGDVPSVSDGKMVSGKEAHGAASRGEGCTKEHSGPVEPETDPLGDLDEEHLPVIRSLPPLVEELDGETGQKAVVVNRIMMLLTMPNGNLREDMDESVSSNSEGSSQKGMHILAATSGCVMPWLQPDPPQYQPSPPIDPYTSKVPPYTSQVPPYTSPIPKHHHAPPPTVTIPLTYIQHPPNSQPL</sequence>
<feature type="region of interest" description="Disordered" evidence="1">
    <location>
        <begin position="75"/>
        <end position="108"/>
    </location>
</feature>
<feature type="region of interest" description="Disordered" evidence="1">
    <location>
        <begin position="190"/>
        <end position="248"/>
    </location>
</feature>
<evidence type="ECO:0000313" key="3">
    <source>
        <dbReference type="Proteomes" id="UP001150238"/>
    </source>
</evidence>
<proteinExistence type="predicted"/>
<comment type="caution">
    <text evidence="2">The sequence shown here is derived from an EMBL/GenBank/DDBJ whole genome shotgun (WGS) entry which is preliminary data.</text>
</comment>
<reference evidence="2" key="1">
    <citation type="submission" date="2022-08" db="EMBL/GenBank/DDBJ databases">
        <authorList>
            <consortium name="DOE Joint Genome Institute"/>
            <person name="Min B."/>
            <person name="Riley R."/>
            <person name="Sierra-Patev S."/>
            <person name="Naranjo-Ortiz M."/>
            <person name="Looney B."/>
            <person name="Konkel Z."/>
            <person name="Slot J.C."/>
            <person name="Sakamoto Y."/>
            <person name="Steenwyk J.L."/>
            <person name="Rokas A."/>
            <person name="Carro J."/>
            <person name="Camarero S."/>
            <person name="Ferreira P."/>
            <person name="Molpeceres G."/>
            <person name="Ruiz-Duenas F.J."/>
            <person name="Serrano A."/>
            <person name="Henrissat B."/>
            <person name="Drula E."/>
            <person name="Hughes K.W."/>
            <person name="Mata J.L."/>
            <person name="Ishikawa N.K."/>
            <person name="Vargas-Isla R."/>
            <person name="Ushijima S."/>
            <person name="Smith C.A."/>
            <person name="Ahrendt S."/>
            <person name="Andreopoulos W."/>
            <person name="He G."/>
            <person name="Labutti K."/>
            <person name="Lipzen A."/>
            <person name="Ng V."/>
            <person name="Sandor L."/>
            <person name="Barry K."/>
            <person name="Martinez A.T."/>
            <person name="Xiao Y."/>
            <person name="Gibbons J.G."/>
            <person name="Terashima K."/>
            <person name="Hibbett D.S."/>
            <person name="Grigoriev I.V."/>
        </authorList>
    </citation>
    <scope>NUCLEOTIDE SEQUENCE</scope>
    <source>
        <strain evidence="2">Sp2 HRB7682 ss15</strain>
    </source>
</reference>
<dbReference type="AlphaFoldDB" id="A0A9W9E018"/>
<dbReference type="EMBL" id="JANVFS010000003">
    <property type="protein sequence ID" value="KAJ4493520.1"/>
    <property type="molecule type" value="Genomic_DNA"/>
</dbReference>
<gene>
    <name evidence="2" type="ORF">C8J55DRAFT_554956</name>
</gene>
<feature type="region of interest" description="Disordered" evidence="1">
    <location>
        <begin position="1"/>
        <end position="55"/>
    </location>
</feature>